<dbReference type="SUPFAM" id="SSF53474">
    <property type="entry name" value="alpha/beta-Hydrolases"/>
    <property type="match status" value="1"/>
</dbReference>
<reference evidence="4" key="1">
    <citation type="journal article" date="2020" name="Stud. Mycol.">
        <title>101 Dothideomycetes genomes: a test case for predicting lifestyles and emergence of pathogens.</title>
        <authorList>
            <person name="Haridas S."/>
            <person name="Albert R."/>
            <person name="Binder M."/>
            <person name="Bloem J."/>
            <person name="Labutti K."/>
            <person name="Salamov A."/>
            <person name="Andreopoulos B."/>
            <person name="Baker S."/>
            <person name="Barry K."/>
            <person name="Bills G."/>
            <person name="Bluhm B."/>
            <person name="Cannon C."/>
            <person name="Castanera R."/>
            <person name="Culley D."/>
            <person name="Daum C."/>
            <person name="Ezra D."/>
            <person name="Gonzalez J."/>
            <person name="Henrissat B."/>
            <person name="Kuo A."/>
            <person name="Liang C."/>
            <person name="Lipzen A."/>
            <person name="Lutzoni F."/>
            <person name="Magnuson J."/>
            <person name="Mondo S."/>
            <person name="Nolan M."/>
            <person name="Ohm R."/>
            <person name="Pangilinan J."/>
            <person name="Park H.-J."/>
            <person name="Ramirez L."/>
            <person name="Alfaro M."/>
            <person name="Sun H."/>
            <person name="Tritt A."/>
            <person name="Yoshinaga Y."/>
            <person name="Zwiers L.-H."/>
            <person name="Turgeon B."/>
            <person name="Goodwin S."/>
            <person name="Spatafora J."/>
            <person name="Crous P."/>
            <person name="Grigoriev I."/>
        </authorList>
    </citation>
    <scope>NUCLEOTIDE SEQUENCE</scope>
    <source>
        <strain evidence="4">CBS 627.86</strain>
    </source>
</reference>
<dbReference type="GO" id="GO:0016020">
    <property type="term" value="C:membrane"/>
    <property type="evidence" value="ECO:0007669"/>
    <property type="project" value="TreeGrafter"/>
</dbReference>
<evidence type="ECO:0000313" key="5">
    <source>
        <dbReference type="Proteomes" id="UP000799770"/>
    </source>
</evidence>
<dbReference type="InterPro" id="IPR002410">
    <property type="entry name" value="Peptidase_S33"/>
</dbReference>
<evidence type="ECO:0000256" key="2">
    <source>
        <dbReference type="ARBA" id="ARBA00022801"/>
    </source>
</evidence>
<organism evidence="4 5">
    <name type="scientific">Lophiotrema nucula</name>
    <dbReference type="NCBI Taxonomy" id="690887"/>
    <lineage>
        <taxon>Eukaryota</taxon>
        <taxon>Fungi</taxon>
        <taxon>Dikarya</taxon>
        <taxon>Ascomycota</taxon>
        <taxon>Pezizomycotina</taxon>
        <taxon>Dothideomycetes</taxon>
        <taxon>Pleosporomycetidae</taxon>
        <taxon>Pleosporales</taxon>
        <taxon>Lophiotremataceae</taxon>
        <taxon>Lophiotrema</taxon>
    </lineage>
</organism>
<feature type="domain" description="AB hydrolase-1" evidence="3">
    <location>
        <begin position="42"/>
        <end position="298"/>
    </location>
</feature>
<dbReference type="AlphaFoldDB" id="A0A6A5YNI6"/>
<dbReference type="Pfam" id="PF00561">
    <property type="entry name" value="Abhydrolase_1"/>
    <property type="match status" value="1"/>
</dbReference>
<dbReference type="InterPro" id="IPR000073">
    <property type="entry name" value="AB_hydrolase_1"/>
</dbReference>
<dbReference type="OrthoDB" id="190201at2759"/>
<dbReference type="Proteomes" id="UP000799770">
    <property type="component" value="Unassembled WGS sequence"/>
</dbReference>
<dbReference type="PANTHER" id="PTHR43798">
    <property type="entry name" value="MONOACYLGLYCEROL LIPASE"/>
    <property type="match status" value="1"/>
</dbReference>
<evidence type="ECO:0000256" key="1">
    <source>
        <dbReference type="ARBA" id="ARBA00010088"/>
    </source>
</evidence>
<dbReference type="PRINTS" id="PR00793">
    <property type="entry name" value="PROAMNOPTASE"/>
</dbReference>
<comment type="similarity">
    <text evidence="1">Belongs to the peptidase S33 family.</text>
</comment>
<keyword evidence="5" id="KW-1185">Reference proteome</keyword>
<dbReference type="NCBIfam" id="TIGR01250">
    <property type="entry name" value="pro_imino_pep_2"/>
    <property type="match status" value="1"/>
</dbReference>
<dbReference type="PIRSF" id="PIRSF005539">
    <property type="entry name" value="Pept_S33_TRI_F1"/>
    <property type="match status" value="1"/>
</dbReference>
<accession>A0A6A5YNI6</accession>
<protein>
    <submittedName>
        <fullName evidence="4">Proline-specific peptidase</fullName>
    </submittedName>
</protein>
<dbReference type="InterPro" id="IPR029058">
    <property type="entry name" value="AB_hydrolase_fold"/>
</dbReference>
<dbReference type="PANTHER" id="PTHR43798:SF33">
    <property type="entry name" value="HYDROLASE, PUTATIVE (AFU_ORTHOLOGUE AFUA_2G14860)-RELATED"/>
    <property type="match status" value="1"/>
</dbReference>
<gene>
    <name evidence="4" type="ORF">BDV96DRAFT_587512</name>
</gene>
<proteinExistence type="inferred from homology"/>
<dbReference type="InterPro" id="IPR050266">
    <property type="entry name" value="AB_hydrolase_sf"/>
</dbReference>
<dbReference type="Gene3D" id="3.40.50.1820">
    <property type="entry name" value="alpha/beta hydrolase"/>
    <property type="match status" value="1"/>
</dbReference>
<dbReference type="GO" id="GO:0006508">
    <property type="term" value="P:proteolysis"/>
    <property type="evidence" value="ECO:0007669"/>
    <property type="project" value="InterPro"/>
</dbReference>
<sequence length="327" mass="36868">MQGKASSSITEGEVTWKLPGNGEEVRTWYKVVGDLENSHQLPLVALHGGPGAGHNYISPMADLHSKFGVPVVLYDQVGCGRSTHLRSKTGDEGFWTENLFVHELDTIVDHLKIRQRGFNVWGSSWGGMLAGVYASRRPEGLQKIVIASGPCDMKTYLECVNKLLSELPDPIRQTLEDCDKRGDIESPEYEAASLEFIKRHVCRVDPLPDDVMATFNNLKEDPSTVYMTMQGPSEFRVIGNLKNWEATSRAHNITAKVLLTNGRYDEAQNSSMEGWSQKIPNVEWVVFEDSSHTPFWEEREHYMDVVGRFLIGPALIYCNCRDKNYDI</sequence>
<dbReference type="InterPro" id="IPR005945">
    <property type="entry name" value="Pro_imino_pep"/>
</dbReference>
<keyword evidence="2" id="KW-0378">Hydrolase</keyword>
<name>A0A6A5YNI6_9PLEO</name>
<evidence type="ECO:0000313" key="4">
    <source>
        <dbReference type="EMBL" id="KAF2108274.1"/>
    </source>
</evidence>
<evidence type="ECO:0000259" key="3">
    <source>
        <dbReference type="Pfam" id="PF00561"/>
    </source>
</evidence>
<dbReference type="EMBL" id="ML977348">
    <property type="protein sequence ID" value="KAF2108274.1"/>
    <property type="molecule type" value="Genomic_DNA"/>
</dbReference>
<dbReference type="GO" id="GO:0008233">
    <property type="term" value="F:peptidase activity"/>
    <property type="evidence" value="ECO:0007669"/>
    <property type="project" value="InterPro"/>
</dbReference>